<proteinExistence type="predicted"/>
<feature type="compositionally biased region" description="Low complexity" evidence="2">
    <location>
        <begin position="107"/>
        <end position="117"/>
    </location>
</feature>
<dbReference type="SMART" id="SM00355">
    <property type="entry name" value="ZnF_C2H2"/>
    <property type="match status" value="2"/>
</dbReference>
<name>A0A9W9DNZ8_9AGAR</name>
<feature type="region of interest" description="Disordered" evidence="2">
    <location>
        <begin position="170"/>
        <end position="237"/>
    </location>
</feature>
<keyword evidence="1" id="KW-0863">Zinc-finger</keyword>
<feature type="compositionally biased region" description="Polar residues" evidence="2">
    <location>
        <begin position="208"/>
        <end position="227"/>
    </location>
</feature>
<evidence type="ECO:0000256" key="2">
    <source>
        <dbReference type="SAM" id="MobiDB-lite"/>
    </source>
</evidence>
<keyword evidence="5" id="KW-1185">Reference proteome</keyword>
<feature type="region of interest" description="Disordered" evidence="2">
    <location>
        <begin position="1"/>
        <end position="29"/>
    </location>
</feature>
<feature type="compositionally biased region" description="Polar residues" evidence="2">
    <location>
        <begin position="171"/>
        <end position="183"/>
    </location>
</feature>
<feature type="region of interest" description="Disordered" evidence="2">
    <location>
        <begin position="98"/>
        <end position="117"/>
    </location>
</feature>
<dbReference type="Gene3D" id="3.30.160.60">
    <property type="entry name" value="Classic Zinc Finger"/>
    <property type="match status" value="1"/>
</dbReference>
<feature type="domain" description="C2H2-type" evidence="3">
    <location>
        <begin position="311"/>
        <end position="341"/>
    </location>
</feature>
<keyword evidence="1" id="KW-0862">Zinc</keyword>
<comment type="caution">
    <text evidence="4">The sequence shown here is derived from an EMBL/GenBank/DDBJ whole genome shotgun (WGS) entry which is preliminary data.</text>
</comment>
<evidence type="ECO:0000256" key="1">
    <source>
        <dbReference type="PROSITE-ProRule" id="PRU00042"/>
    </source>
</evidence>
<evidence type="ECO:0000313" key="4">
    <source>
        <dbReference type="EMBL" id="KAJ4478046.1"/>
    </source>
</evidence>
<evidence type="ECO:0000259" key="3">
    <source>
        <dbReference type="PROSITE" id="PS50157"/>
    </source>
</evidence>
<dbReference type="GO" id="GO:0008270">
    <property type="term" value="F:zinc ion binding"/>
    <property type="evidence" value="ECO:0007669"/>
    <property type="project" value="UniProtKB-KW"/>
</dbReference>
<gene>
    <name evidence="4" type="ORF">J3R30DRAFT_3404187</name>
</gene>
<protein>
    <recommendedName>
        <fullName evidence="3">C2H2-type domain-containing protein</fullName>
    </recommendedName>
</protein>
<dbReference type="OrthoDB" id="654211at2759"/>
<sequence length="373" mass="41763">MFSTLAAPSHLNMDTVSENPTQPPSPGLQEDLCQLEESMHRFAVGQRTDVAVASQRSYGNFSLPSFHEVHEASVGKFTATTATFSWPSLRPSSKLEEPHMYWNPEKPSTSSSPSSCASPAPIPCCTTPISKAGSLKRPRSKHEYEADEKDFEMPLGNMRIIRTRKELFDGDNSSRSYTSNHTPFYSPPSTSQQTSGPLRKSSRPGIATASSSTTAPHVATSSCSSGHSGDHLQAPRGGRLPMRWERYAVYFGSQDFFCRWEGCSYKGNRQLVKRHVETKHMGLRRFPQKTSLNVHIASRQSIITSTRDNPYKCPFNGCLKAYNDPARLHRHKVDVHNAGQRCLHDRALREGPYQLLRLCNPIYVFLLIQYGLN</sequence>
<accession>A0A9W9DNZ8</accession>
<dbReference type="AlphaFoldDB" id="A0A9W9DNZ8"/>
<organism evidence="4 5">
    <name type="scientific">Lentinula aciculospora</name>
    <dbReference type="NCBI Taxonomy" id="153920"/>
    <lineage>
        <taxon>Eukaryota</taxon>
        <taxon>Fungi</taxon>
        <taxon>Dikarya</taxon>
        <taxon>Basidiomycota</taxon>
        <taxon>Agaricomycotina</taxon>
        <taxon>Agaricomycetes</taxon>
        <taxon>Agaricomycetidae</taxon>
        <taxon>Agaricales</taxon>
        <taxon>Marasmiineae</taxon>
        <taxon>Omphalotaceae</taxon>
        <taxon>Lentinula</taxon>
    </lineage>
</organism>
<dbReference type="InterPro" id="IPR013087">
    <property type="entry name" value="Znf_C2H2_type"/>
</dbReference>
<dbReference type="Proteomes" id="UP001150266">
    <property type="component" value="Unassembled WGS sequence"/>
</dbReference>
<keyword evidence="1" id="KW-0479">Metal-binding</keyword>
<dbReference type="PROSITE" id="PS50157">
    <property type="entry name" value="ZINC_FINGER_C2H2_2"/>
    <property type="match status" value="1"/>
</dbReference>
<reference evidence="4" key="1">
    <citation type="submission" date="2022-08" db="EMBL/GenBank/DDBJ databases">
        <title>A Global Phylogenomic Analysis of the Shiitake Genus Lentinula.</title>
        <authorList>
            <consortium name="DOE Joint Genome Institute"/>
            <person name="Sierra-Patev S."/>
            <person name="Min B."/>
            <person name="Naranjo-Ortiz M."/>
            <person name="Looney B."/>
            <person name="Konkel Z."/>
            <person name="Slot J.C."/>
            <person name="Sakamoto Y."/>
            <person name="Steenwyk J.L."/>
            <person name="Rokas A."/>
            <person name="Carro J."/>
            <person name="Camarero S."/>
            <person name="Ferreira P."/>
            <person name="Molpeceres G."/>
            <person name="Ruiz-Duenas F.J."/>
            <person name="Serrano A."/>
            <person name="Henrissat B."/>
            <person name="Drula E."/>
            <person name="Hughes K.W."/>
            <person name="Mata J.L."/>
            <person name="Ishikawa N.K."/>
            <person name="Vargas-Isla R."/>
            <person name="Ushijima S."/>
            <person name="Smith C.A."/>
            <person name="Ahrendt S."/>
            <person name="Andreopoulos W."/>
            <person name="He G."/>
            <person name="Labutti K."/>
            <person name="Lipzen A."/>
            <person name="Ng V."/>
            <person name="Riley R."/>
            <person name="Sandor L."/>
            <person name="Barry K."/>
            <person name="Martinez A.T."/>
            <person name="Xiao Y."/>
            <person name="Gibbons J.G."/>
            <person name="Terashima K."/>
            <person name="Grigoriev I.V."/>
            <person name="Hibbett D.S."/>
        </authorList>
    </citation>
    <scope>NUCLEOTIDE SEQUENCE</scope>
    <source>
        <strain evidence="4">JLM2183</strain>
    </source>
</reference>
<dbReference type="EMBL" id="JAOTPV010000009">
    <property type="protein sequence ID" value="KAJ4478046.1"/>
    <property type="molecule type" value="Genomic_DNA"/>
</dbReference>
<dbReference type="PROSITE" id="PS00028">
    <property type="entry name" value="ZINC_FINGER_C2H2_1"/>
    <property type="match status" value="1"/>
</dbReference>
<evidence type="ECO:0000313" key="5">
    <source>
        <dbReference type="Proteomes" id="UP001150266"/>
    </source>
</evidence>